<evidence type="ECO:0000256" key="5">
    <source>
        <dbReference type="SAM" id="Phobius"/>
    </source>
</evidence>
<evidence type="ECO:0000256" key="2">
    <source>
        <dbReference type="ARBA" id="ARBA00022692"/>
    </source>
</evidence>
<gene>
    <name evidence="6" type="ORF">KOF26_00735</name>
</gene>
<feature type="transmembrane region" description="Helical" evidence="5">
    <location>
        <begin position="62"/>
        <end position="84"/>
    </location>
</feature>
<organism evidence="6 7">
    <name type="scientific">Sphingomonas quercus</name>
    <dbReference type="NCBI Taxonomy" id="2842451"/>
    <lineage>
        <taxon>Bacteria</taxon>
        <taxon>Pseudomonadati</taxon>
        <taxon>Pseudomonadota</taxon>
        <taxon>Alphaproteobacteria</taxon>
        <taxon>Sphingomonadales</taxon>
        <taxon>Sphingomonadaceae</taxon>
        <taxon>Sphingomonas</taxon>
    </lineage>
</organism>
<feature type="transmembrane region" description="Helical" evidence="5">
    <location>
        <begin position="6"/>
        <end position="26"/>
    </location>
</feature>
<dbReference type="InterPro" id="IPR052719">
    <property type="entry name" value="CvpA-like"/>
</dbReference>
<dbReference type="PANTHER" id="PTHR36926">
    <property type="entry name" value="COLICIN V PRODUCTION PROTEIN"/>
    <property type="match status" value="1"/>
</dbReference>
<keyword evidence="3 5" id="KW-1133">Transmembrane helix</keyword>
<dbReference type="EMBL" id="JAHKRT010000001">
    <property type="protein sequence ID" value="MBU3076375.1"/>
    <property type="molecule type" value="Genomic_DNA"/>
</dbReference>
<keyword evidence="4 5" id="KW-0472">Membrane</keyword>
<evidence type="ECO:0000313" key="6">
    <source>
        <dbReference type="EMBL" id="MBU3076375.1"/>
    </source>
</evidence>
<dbReference type="Pfam" id="PF02674">
    <property type="entry name" value="Colicin_V"/>
    <property type="match status" value="1"/>
</dbReference>
<keyword evidence="7" id="KW-1185">Reference proteome</keyword>
<keyword evidence="2 5" id="KW-0812">Transmembrane</keyword>
<protein>
    <submittedName>
        <fullName evidence="6">CvpA family protein</fullName>
    </submittedName>
</protein>
<dbReference type="InterPro" id="IPR003825">
    <property type="entry name" value="Colicin-V_CvpA"/>
</dbReference>
<feature type="transmembrane region" description="Helical" evidence="5">
    <location>
        <begin position="33"/>
        <end position="56"/>
    </location>
</feature>
<evidence type="ECO:0000256" key="3">
    <source>
        <dbReference type="ARBA" id="ARBA00022989"/>
    </source>
</evidence>
<feature type="transmembrane region" description="Helical" evidence="5">
    <location>
        <begin position="105"/>
        <end position="127"/>
    </location>
</feature>
<dbReference type="PANTHER" id="PTHR36926:SF1">
    <property type="entry name" value="COLICIN V PRODUCTION PROTEIN"/>
    <property type="match status" value="1"/>
</dbReference>
<proteinExistence type="predicted"/>
<comment type="caution">
    <text evidence="6">The sequence shown here is derived from an EMBL/GenBank/DDBJ whole genome shotgun (WGS) entry which is preliminary data.</text>
</comment>
<evidence type="ECO:0000256" key="1">
    <source>
        <dbReference type="ARBA" id="ARBA00004141"/>
    </source>
</evidence>
<dbReference type="Proteomes" id="UP000776276">
    <property type="component" value="Unassembled WGS sequence"/>
</dbReference>
<sequence length="170" mass="17748">MALTALDIVVLILVGGAALLGVMRGFVTEILSLFAWVAAIVALKLLFTTVSHWLIGPVGTETGAAILAFVAIFGITFFGGRMVARSVGARTRQSVLGPLDRLLGLGFGALKGLLGATVLFLLVSLVYDSIWGSRSARPDWMRASHTYPLLHASGGAVVDWVAARRAGTGG</sequence>
<dbReference type="RefSeq" id="WP_216318446.1">
    <property type="nucleotide sequence ID" value="NZ_JAHKRT010000001.1"/>
</dbReference>
<evidence type="ECO:0000256" key="4">
    <source>
        <dbReference type="ARBA" id="ARBA00023136"/>
    </source>
</evidence>
<reference evidence="6 7" key="1">
    <citation type="submission" date="2021-06" db="EMBL/GenBank/DDBJ databases">
        <title>Sphingomonas sp. XMGL2, whole genome shotgun sequencing project.</title>
        <authorList>
            <person name="Zhao G."/>
            <person name="Shen L."/>
        </authorList>
    </citation>
    <scope>NUCLEOTIDE SEQUENCE [LARGE SCALE GENOMIC DNA]</scope>
    <source>
        <strain evidence="6 7">XMGL2</strain>
    </source>
</reference>
<name>A0ABS6BGK0_9SPHN</name>
<comment type="subcellular location">
    <subcellularLocation>
        <location evidence="1">Membrane</location>
        <topology evidence="1">Multi-pass membrane protein</topology>
    </subcellularLocation>
</comment>
<evidence type="ECO:0000313" key="7">
    <source>
        <dbReference type="Proteomes" id="UP000776276"/>
    </source>
</evidence>
<accession>A0ABS6BGK0</accession>